<evidence type="ECO:0000313" key="2">
    <source>
        <dbReference type="Proteomes" id="UP000326939"/>
    </source>
</evidence>
<keyword evidence="2" id="KW-1185">Reference proteome</keyword>
<comment type="caution">
    <text evidence="1">The sequence shown here is derived from an EMBL/GenBank/DDBJ whole genome shotgun (WGS) entry which is preliminary data.</text>
</comment>
<organism evidence="1 2">
    <name type="scientific">Salix brachista</name>
    <dbReference type="NCBI Taxonomy" id="2182728"/>
    <lineage>
        <taxon>Eukaryota</taxon>
        <taxon>Viridiplantae</taxon>
        <taxon>Streptophyta</taxon>
        <taxon>Embryophyta</taxon>
        <taxon>Tracheophyta</taxon>
        <taxon>Spermatophyta</taxon>
        <taxon>Magnoliopsida</taxon>
        <taxon>eudicotyledons</taxon>
        <taxon>Gunneridae</taxon>
        <taxon>Pentapetalae</taxon>
        <taxon>rosids</taxon>
        <taxon>fabids</taxon>
        <taxon>Malpighiales</taxon>
        <taxon>Salicaceae</taxon>
        <taxon>Saliceae</taxon>
        <taxon>Salix</taxon>
    </lineage>
</organism>
<name>A0A5N5NEJ2_9ROSI</name>
<evidence type="ECO:0000313" key="1">
    <source>
        <dbReference type="EMBL" id="KAB5565083.1"/>
    </source>
</evidence>
<reference evidence="2" key="1">
    <citation type="journal article" date="2019" name="Gigascience">
        <title>De novo genome assembly of the endangered Acer yangbiense, a plant species with extremely small populations endemic to Yunnan Province, China.</title>
        <authorList>
            <person name="Yang J."/>
            <person name="Wariss H.M."/>
            <person name="Tao L."/>
            <person name="Zhang R."/>
            <person name="Yun Q."/>
            <person name="Hollingsworth P."/>
            <person name="Dao Z."/>
            <person name="Luo G."/>
            <person name="Guo H."/>
            <person name="Ma Y."/>
            <person name="Sun W."/>
        </authorList>
    </citation>
    <scope>NUCLEOTIDE SEQUENCE [LARGE SCALE GENOMIC DNA]</scope>
    <source>
        <strain evidence="2">cv. br00</strain>
    </source>
</reference>
<proteinExistence type="predicted"/>
<dbReference type="AlphaFoldDB" id="A0A5N5NEJ2"/>
<dbReference type="Proteomes" id="UP000326939">
    <property type="component" value="Chromosome 3"/>
</dbReference>
<dbReference type="EMBL" id="VDCV01000003">
    <property type="protein sequence ID" value="KAB5565083.1"/>
    <property type="molecule type" value="Genomic_DNA"/>
</dbReference>
<sequence length="90" mass="10707">MLALQNERWIAEKRDQWNCIEFNTLITDVDKSDHVLSMTDICKSAHYLFARKSKMIEQVFHKCNWDKLSSSQLLETATLSTLRESDWIWN</sequence>
<protein>
    <submittedName>
        <fullName evidence="1">Uncharacterized protein</fullName>
    </submittedName>
</protein>
<accession>A0A5N5NEJ2</accession>
<gene>
    <name evidence="1" type="ORF">DKX38_005137</name>
</gene>